<dbReference type="AlphaFoldDB" id="A0A4C1XQB4"/>
<protein>
    <recommendedName>
        <fullName evidence="10">Ionotropic glutamate receptor C-terminal domain-containing protein</fullName>
    </recommendedName>
</protein>
<feature type="domain" description="Ionotropic glutamate receptor C-terminal" evidence="10">
    <location>
        <begin position="133"/>
        <end position="229"/>
    </location>
</feature>
<dbReference type="PANTHER" id="PTHR42643:SF30">
    <property type="entry name" value="IONOTROPIC RECEPTOR 40A-RELATED"/>
    <property type="match status" value="1"/>
</dbReference>
<evidence type="ECO:0000256" key="7">
    <source>
        <dbReference type="ARBA" id="ARBA00023170"/>
    </source>
</evidence>
<name>A0A4C1XQB4_EUMVA</name>
<comment type="caution">
    <text evidence="11">The sequence shown here is derived from an EMBL/GenBank/DDBJ whole genome shotgun (WGS) entry which is preliminary data.</text>
</comment>
<proteinExistence type="inferred from homology"/>
<dbReference type="PANTHER" id="PTHR42643">
    <property type="entry name" value="IONOTROPIC RECEPTOR 20A-RELATED"/>
    <property type="match status" value="1"/>
</dbReference>
<sequence>MNVTTIAVGSLFDCTNYERMSHDSRIIRDPNERQAFVGCHVILLLQQLYNFNISYKHYNTEMSPSGAERGRLYLDLLNGTIDTYARPLSLRPEVLNYADPLMEIFKWRMGFVLRPIDLESFQSFYNRPFRRPVWGAVYATMLLAALVLYLVHGCERRLLGRPKAKCRDECTLVYQLMVVMSTSCQAGTPVFPRLTSRRIALLSYFLYAYLIYAFYTSNLLSHLVSGEDEDISVRKLADSTLDCVIVDSMKDVITGKFGTEVEYLKQKKFETVTYVNESYGLEVVRSGHAALLSDYLSLYPVIKQTFKEQEICALVEVDILNNIRKYLWTSKNYMYREQLRVGSFRLLECGLLRHATRIAEPAAPTHCIAAPAAMRLSHISYPLATLAGACLLSLLILFVEILYHRAHQIPYTD</sequence>
<dbReference type="GO" id="GO:0050906">
    <property type="term" value="P:detection of stimulus involved in sensory perception"/>
    <property type="evidence" value="ECO:0007669"/>
    <property type="project" value="UniProtKB-ARBA"/>
</dbReference>
<gene>
    <name evidence="11" type="ORF">EVAR_37090_1</name>
</gene>
<organism evidence="11 12">
    <name type="scientific">Eumeta variegata</name>
    <name type="common">Bagworm moth</name>
    <name type="synonym">Eumeta japonica</name>
    <dbReference type="NCBI Taxonomy" id="151549"/>
    <lineage>
        <taxon>Eukaryota</taxon>
        <taxon>Metazoa</taxon>
        <taxon>Ecdysozoa</taxon>
        <taxon>Arthropoda</taxon>
        <taxon>Hexapoda</taxon>
        <taxon>Insecta</taxon>
        <taxon>Pterygota</taxon>
        <taxon>Neoptera</taxon>
        <taxon>Endopterygota</taxon>
        <taxon>Lepidoptera</taxon>
        <taxon>Glossata</taxon>
        <taxon>Ditrysia</taxon>
        <taxon>Tineoidea</taxon>
        <taxon>Psychidae</taxon>
        <taxon>Oiketicinae</taxon>
        <taxon>Eumeta</taxon>
    </lineage>
</organism>
<dbReference type="Gene3D" id="1.10.287.70">
    <property type="match status" value="1"/>
</dbReference>
<keyword evidence="4 9" id="KW-0812">Transmembrane</keyword>
<keyword evidence="3" id="KW-1003">Cell membrane</keyword>
<evidence type="ECO:0000256" key="1">
    <source>
        <dbReference type="ARBA" id="ARBA00004651"/>
    </source>
</evidence>
<keyword evidence="7" id="KW-0675">Receptor</keyword>
<evidence type="ECO:0000256" key="2">
    <source>
        <dbReference type="ARBA" id="ARBA00008685"/>
    </source>
</evidence>
<dbReference type="GO" id="GO:0015276">
    <property type="term" value="F:ligand-gated monoatomic ion channel activity"/>
    <property type="evidence" value="ECO:0007669"/>
    <property type="project" value="InterPro"/>
</dbReference>
<keyword evidence="6 9" id="KW-0472">Membrane</keyword>
<feature type="transmembrane region" description="Helical" evidence="9">
    <location>
        <begin position="383"/>
        <end position="403"/>
    </location>
</feature>
<keyword evidence="5 9" id="KW-1133">Transmembrane helix</keyword>
<accession>A0A4C1XQB4</accession>
<dbReference type="SUPFAM" id="SSF53850">
    <property type="entry name" value="Periplasmic binding protein-like II"/>
    <property type="match status" value="1"/>
</dbReference>
<reference evidence="11 12" key="1">
    <citation type="journal article" date="2019" name="Commun. Biol.">
        <title>The bagworm genome reveals a unique fibroin gene that provides high tensile strength.</title>
        <authorList>
            <person name="Kono N."/>
            <person name="Nakamura H."/>
            <person name="Ohtoshi R."/>
            <person name="Tomita M."/>
            <person name="Numata K."/>
            <person name="Arakawa K."/>
        </authorList>
    </citation>
    <scope>NUCLEOTIDE SEQUENCE [LARGE SCALE GENOMIC DNA]</scope>
</reference>
<evidence type="ECO:0000313" key="11">
    <source>
        <dbReference type="EMBL" id="GBP65243.1"/>
    </source>
</evidence>
<evidence type="ECO:0000259" key="10">
    <source>
        <dbReference type="Pfam" id="PF00060"/>
    </source>
</evidence>
<feature type="transmembrane region" description="Helical" evidence="9">
    <location>
        <begin position="133"/>
        <end position="151"/>
    </location>
</feature>
<dbReference type="InterPro" id="IPR001320">
    <property type="entry name" value="Iontro_rcpt_C"/>
</dbReference>
<dbReference type="GO" id="GO:0005886">
    <property type="term" value="C:plasma membrane"/>
    <property type="evidence" value="ECO:0007669"/>
    <property type="project" value="UniProtKB-SubCell"/>
</dbReference>
<dbReference type="EMBL" id="BGZK01000924">
    <property type="protein sequence ID" value="GBP65243.1"/>
    <property type="molecule type" value="Genomic_DNA"/>
</dbReference>
<evidence type="ECO:0000256" key="4">
    <source>
        <dbReference type="ARBA" id="ARBA00022692"/>
    </source>
</evidence>
<dbReference type="OrthoDB" id="7282562at2759"/>
<dbReference type="Proteomes" id="UP000299102">
    <property type="component" value="Unassembled WGS sequence"/>
</dbReference>
<keyword evidence="12" id="KW-1185">Reference proteome</keyword>
<feature type="transmembrane region" description="Helical" evidence="9">
    <location>
        <begin position="198"/>
        <end position="215"/>
    </location>
</feature>
<keyword evidence="8" id="KW-0325">Glycoprotein</keyword>
<comment type="similarity">
    <text evidence="2">Belongs to the glutamate-gated ion channel (TC 1.A.10.1) family.</text>
</comment>
<evidence type="ECO:0000256" key="3">
    <source>
        <dbReference type="ARBA" id="ARBA00022475"/>
    </source>
</evidence>
<evidence type="ECO:0000256" key="6">
    <source>
        <dbReference type="ARBA" id="ARBA00023136"/>
    </source>
</evidence>
<evidence type="ECO:0000313" key="12">
    <source>
        <dbReference type="Proteomes" id="UP000299102"/>
    </source>
</evidence>
<comment type="subcellular location">
    <subcellularLocation>
        <location evidence="1">Cell membrane</location>
        <topology evidence="1">Multi-pass membrane protein</topology>
    </subcellularLocation>
</comment>
<dbReference type="Pfam" id="PF00060">
    <property type="entry name" value="Lig_chan"/>
    <property type="match status" value="1"/>
</dbReference>
<evidence type="ECO:0000256" key="5">
    <source>
        <dbReference type="ARBA" id="ARBA00022989"/>
    </source>
</evidence>
<dbReference type="InterPro" id="IPR052192">
    <property type="entry name" value="Insect_Ionotropic_Sensory_Rcpt"/>
</dbReference>
<evidence type="ECO:0000256" key="9">
    <source>
        <dbReference type="SAM" id="Phobius"/>
    </source>
</evidence>
<evidence type="ECO:0000256" key="8">
    <source>
        <dbReference type="ARBA" id="ARBA00023180"/>
    </source>
</evidence>